<dbReference type="EMBL" id="CM051397">
    <property type="protein sequence ID" value="KAJ4720289.1"/>
    <property type="molecule type" value="Genomic_DNA"/>
</dbReference>
<proteinExistence type="predicted"/>
<evidence type="ECO:0000313" key="2">
    <source>
        <dbReference type="Proteomes" id="UP001164539"/>
    </source>
</evidence>
<protein>
    <submittedName>
        <fullName evidence="1">Uncharacterized protein</fullName>
    </submittedName>
</protein>
<evidence type="ECO:0000313" key="1">
    <source>
        <dbReference type="EMBL" id="KAJ4720289.1"/>
    </source>
</evidence>
<dbReference type="Proteomes" id="UP001164539">
    <property type="component" value="Chromosome 4"/>
</dbReference>
<comment type="caution">
    <text evidence="1">The sequence shown here is derived from an EMBL/GenBank/DDBJ whole genome shotgun (WGS) entry which is preliminary data.</text>
</comment>
<organism evidence="1 2">
    <name type="scientific">Melia azedarach</name>
    <name type="common">Chinaberry tree</name>
    <dbReference type="NCBI Taxonomy" id="155640"/>
    <lineage>
        <taxon>Eukaryota</taxon>
        <taxon>Viridiplantae</taxon>
        <taxon>Streptophyta</taxon>
        <taxon>Embryophyta</taxon>
        <taxon>Tracheophyta</taxon>
        <taxon>Spermatophyta</taxon>
        <taxon>Magnoliopsida</taxon>
        <taxon>eudicotyledons</taxon>
        <taxon>Gunneridae</taxon>
        <taxon>Pentapetalae</taxon>
        <taxon>rosids</taxon>
        <taxon>malvids</taxon>
        <taxon>Sapindales</taxon>
        <taxon>Meliaceae</taxon>
        <taxon>Melia</taxon>
    </lineage>
</organism>
<accession>A0ACC1YB21</accession>
<reference evidence="1 2" key="1">
    <citation type="journal article" date="2023" name="Science">
        <title>Complex scaffold remodeling in plant triterpene biosynthesis.</title>
        <authorList>
            <person name="De La Pena R."/>
            <person name="Hodgson H."/>
            <person name="Liu J.C."/>
            <person name="Stephenson M.J."/>
            <person name="Martin A.C."/>
            <person name="Owen C."/>
            <person name="Harkess A."/>
            <person name="Leebens-Mack J."/>
            <person name="Jimenez L.E."/>
            <person name="Osbourn A."/>
            <person name="Sattely E.S."/>
        </authorList>
    </citation>
    <scope>NUCLEOTIDE SEQUENCE [LARGE SCALE GENOMIC DNA]</scope>
    <source>
        <strain evidence="2">cv. JPN11</strain>
        <tissue evidence="1">Leaf</tissue>
    </source>
</reference>
<sequence>MQGGSRSPLTIIRLLYRSLSPEPLKSFHFHFHFQFHSSPLEDNVDFTTSSSVGLNRIPILLAGNLIIFSIIISSSQPDRIGITSSNISSTVMYSVGR</sequence>
<gene>
    <name evidence="1" type="ORF">OWV82_008145</name>
</gene>
<name>A0ACC1YB21_MELAZ</name>
<keyword evidence="2" id="KW-1185">Reference proteome</keyword>